<dbReference type="GO" id="GO:0008360">
    <property type="term" value="P:regulation of cell shape"/>
    <property type="evidence" value="ECO:0007669"/>
    <property type="project" value="UniProtKB-UniRule"/>
</dbReference>
<dbReference type="InterPro" id="IPR005490">
    <property type="entry name" value="LD_TPept_cat_dom"/>
</dbReference>
<dbReference type="UniPathway" id="UPA00219"/>
<dbReference type="SUPFAM" id="SSF141523">
    <property type="entry name" value="L,D-transpeptidase catalytic domain-like"/>
    <property type="match status" value="1"/>
</dbReference>
<dbReference type="InterPro" id="IPR038063">
    <property type="entry name" value="Transpep_catalytic_dom"/>
</dbReference>
<evidence type="ECO:0000256" key="6">
    <source>
        <dbReference type="ARBA" id="ARBA00022960"/>
    </source>
</evidence>
<keyword evidence="6 9" id="KW-0133">Cell shape</keyword>
<name>A0A2W4W9V5_9CYAN</name>
<evidence type="ECO:0000313" key="11">
    <source>
        <dbReference type="EMBL" id="PZO41210.1"/>
    </source>
</evidence>
<dbReference type="PROSITE" id="PS52029">
    <property type="entry name" value="LD_TPASE"/>
    <property type="match status" value="1"/>
</dbReference>
<evidence type="ECO:0000256" key="3">
    <source>
        <dbReference type="ARBA" id="ARBA00022676"/>
    </source>
</evidence>
<feature type="active site" description="Proton donor/acceptor" evidence="9">
    <location>
        <position position="150"/>
    </location>
</feature>
<comment type="similarity">
    <text evidence="2">Belongs to the YkuD family.</text>
</comment>
<evidence type="ECO:0000256" key="8">
    <source>
        <dbReference type="ARBA" id="ARBA00023316"/>
    </source>
</evidence>
<dbReference type="PANTHER" id="PTHR30582:SF24">
    <property type="entry name" value="L,D-TRANSPEPTIDASE ERFK_SRFK-RELATED"/>
    <property type="match status" value="1"/>
</dbReference>
<evidence type="ECO:0000256" key="2">
    <source>
        <dbReference type="ARBA" id="ARBA00005992"/>
    </source>
</evidence>
<evidence type="ECO:0000256" key="9">
    <source>
        <dbReference type="PROSITE-ProRule" id="PRU01373"/>
    </source>
</evidence>
<keyword evidence="3" id="KW-0328">Glycosyltransferase</keyword>
<dbReference type="GO" id="GO:0018104">
    <property type="term" value="P:peptidoglycan-protein cross-linking"/>
    <property type="evidence" value="ECO:0007669"/>
    <property type="project" value="TreeGrafter"/>
</dbReference>
<comment type="pathway">
    <text evidence="1 9">Cell wall biogenesis; peptidoglycan biosynthesis.</text>
</comment>
<feature type="active site" description="Nucleophile" evidence="9">
    <location>
        <position position="166"/>
    </location>
</feature>
<evidence type="ECO:0000256" key="1">
    <source>
        <dbReference type="ARBA" id="ARBA00004752"/>
    </source>
</evidence>
<dbReference type="GO" id="GO:0016757">
    <property type="term" value="F:glycosyltransferase activity"/>
    <property type="evidence" value="ECO:0007669"/>
    <property type="project" value="UniProtKB-KW"/>
</dbReference>
<dbReference type="CDD" id="cd16913">
    <property type="entry name" value="YkuD_like"/>
    <property type="match status" value="1"/>
</dbReference>
<protein>
    <submittedName>
        <fullName evidence="11">L,D-transpeptidase</fullName>
    </submittedName>
</protein>
<evidence type="ECO:0000313" key="12">
    <source>
        <dbReference type="Proteomes" id="UP000249081"/>
    </source>
</evidence>
<evidence type="ECO:0000259" key="10">
    <source>
        <dbReference type="PROSITE" id="PS52029"/>
    </source>
</evidence>
<sequence length="191" mass="21458">MDALSPLNRCLMVLCYAAAGLLAAGAWRDQVTARWQFEQPFERTRLARLAPIITQAPETLMTANTSVVISLSRRRLMLYQNDIVKDEFPIAIGQNEWQTPTGEFAVRDLRTDPVWQHPITKEAVYPGPSNPLGSRWIGFLVKDNYHIGIHGTNQETLIGEAVSHGCVRMFEADIQTLYSHLKVGTPIKVMP</sequence>
<dbReference type="Proteomes" id="UP000249081">
    <property type="component" value="Unassembled WGS sequence"/>
</dbReference>
<evidence type="ECO:0000256" key="4">
    <source>
        <dbReference type="ARBA" id="ARBA00022679"/>
    </source>
</evidence>
<reference evidence="12" key="1">
    <citation type="submission" date="2018-04" db="EMBL/GenBank/DDBJ databases">
        <authorList>
            <person name="Cornet L."/>
        </authorList>
    </citation>
    <scope>NUCLEOTIDE SEQUENCE [LARGE SCALE GENOMIC DNA]</scope>
</reference>
<dbReference type="GO" id="GO:0071972">
    <property type="term" value="F:peptidoglycan L,D-transpeptidase activity"/>
    <property type="evidence" value="ECO:0007669"/>
    <property type="project" value="TreeGrafter"/>
</dbReference>
<keyword evidence="4" id="KW-0808">Transferase</keyword>
<reference evidence="11 12" key="2">
    <citation type="submission" date="2018-06" db="EMBL/GenBank/DDBJ databases">
        <title>Metagenomic assembly of (sub)arctic Cyanobacteria and their associated microbiome from non-axenic cultures.</title>
        <authorList>
            <person name="Baurain D."/>
        </authorList>
    </citation>
    <scope>NUCLEOTIDE SEQUENCE [LARGE SCALE GENOMIC DNA]</scope>
    <source>
        <strain evidence="11">ULC041bin1</strain>
    </source>
</reference>
<dbReference type="GO" id="GO:0071555">
    <property type="term" value="P:cell wall organization"/>
    <property type="evidence" value="ECO:0007669"/>
    <property type="project" value="UniProtKB-UniRule"/>
</dbReference>
<organism evidence="11 12">
    <name type="scientific">Shackletoniella antarctica</name>
    <dbReference type="NCBI Taxonomy" id="268115"/>
    <lineage>
        <taxon>Bacteria</taxon>
        <taxon>Bacillati</taxon>
        <taxon>Cyanobacteriota</taxon>
        <taxon>Cyanophyceae</taxon>
        <taxon>Oculatellales</taxon>
        <taxon>Oculatellaceae</taxon>
        <taxon>Shackletoniella</taxon>
    </lineage>
</organism>
<dbReference type="Gene3D" id="2.40.440.10">
    <property type="entry name" value="L,D-transpeptidase catalytic domain-like"/>
    <property type="match status" value="1"/>
</dbReference>
<evidence type="ECO:0000256" key="7">
    <source>
        <dbReference type="ARBA" id="ARBA00022984"/>
    </source>
</evidence>
<feature type="domain" description="L,D-TPase catalytic" evidence="10">
    <location>
        <begin position="65"/>
        <end position="190"/>
    </location>
</feature>
<dbReference type="EMBL" id="QBMN01000067">
    <property type="protein sequence ID" value="PZO41210.1"/>
    <property type="molecule type" value="Genomic_DNA"/>
</dbReference>
<gene>
    <name evidence="11" type="ORF">DCF17_11030</name>
</gene>
<keyword evidence="7 9" id="KW-0573">Peptidoglycan synthesis</keyword>
<dbReference type="InterPro" id="IPR050979">
    <property type="entry name" value="LD-transpeptidase"/>
</dbReference>
<evidence type="ECO:0000256" key="5">
    <source>
        <dbReference type="ARBA" id="ARBA00022801"/>
    </source>
</evidence>
<keyword evidence="5" id="KW-0378">Hydrolase</keyword>
<proteinExistence type="inferred from homology"/>
<dbReference type="PANTHER" id="PTHR30582">
    <property type="entry name" value="L,D-TRANSPEPTIDASE"/>
    <property type="match status" value="1"/>
</dbReference>
<accession>A0A2W4W9V5</accession>
<comment type="caution">
    <text evidence="11">The sequence shown here is derived from an EMBL/GenBank/DDBJ whole genome shotgun (WGS) entry which is preliminary data.</text>
</comment>
<dbReference type="Pfam" id="PF03734">
    <property type="entry name" value="YkuD"/>
    <property type="match status" value="1"/>
</dbReference>
<dbReference type="GO" id="GO:0005576">
    <property type="term" value="C:extracellular region"/>
    <property type="evidence" value="ECO:0007669"/>
    <property type="project" value="TreeGrafter"/>
</dbReference>
<keyword evidence="8 9" id="KW-0961">Cell wall biogenesis/degradation</keyword>
<dbReference type="AlphaFoldDB" id="A0A2W4W9V5"/>